<accession>A0ABR1Q688</accession>
<dbReference type="RefSeq" id="XP_066697583.1">
    <property type="nucleotide sequence ID" value="XM_066845185.1"/>
</dbReference>
<sequence>MASQQDQPPQDVGKVQLSLSLRTSPPHTLSVHDPSPSEPLRLVAAVEQTASPFPERAVTVLAKYSCLDHSPSGDAFALLHIKSPRIIAGPDDDDDDDAQCPAPELTLRPTKRVTHVRVSGDPDLLKRREEEDGFDFVTVPPVGRGRAEVVWELSPARLVRKLGRADEPVRDKLLRFLRPGDVYMIAPSSHLRSCWWAFGSLEDDGEEEEGPGEKGEKKKKRKVARWTLPDDLPLVRAPGMDETEDVARRLRDLVDLHDVNRLSSRSAVEGEQRPVVRDMRAEGWVFGEPEAGLTMVTAKDQGEAVFTITE</sequence>
<keyword evidence="3" id="KW-1185">Reference proteome</keyword>
<proteinExistence type="predicted"/>
<protein>
    <submittedName>
        <fullName evidence="2">Uncharacterized protein</fullName>
    </submittedName>
</protein>
<feature type="region of interest" description="Disordered" evidence="1">
    <location>
        <begin position="1"/>
        <end position="37"/>
    </location>
</feature>
<gene>
    <name evidence="2" type="ORF">PG986_008963</name>
</gene>
<evidence type="ECO:0000313" key="3">
    <source>
        <dbReference type="Proteomes" id="UP001391051"/>
    </source>
</evidence>
<reference evidence="2 3" key="1">
    <citation type="submission" date="2023-01" db="EMBL/GenBank/DDBJ databases">
        <title>Analysis of 21 Apiospora genomes using comparative genomics revels a genus with tremendous synthesis potential of carbohydrate active enzymes and secondary metabolites.</title>
        <authorList>
            <person name="Sorensen T."/>
        </authorList>
    </citation>
    <scope>NUCLEOTIDE SEQUENCE [LARGE SCALE GENOMIC DNA]</scope>
    <source>
        <strain evidence="2 3">CBS 24483</strain>
    </source>
</reference>
<name>A0ABR1Q688_9PEZI</name>
<comment type="caution">
    <text evidence="2">The sequence shown here is derived from an EMBL/GenBank/DDBJ whole genome shotgun (WGS) entry which is preliminary data.</text>
</comment>
<organism evidence="2 3">
    <name type="scientific">Apiospora aurea</name>
    <dbReference type="NCBI Taxonomy" id="335848"/>
    <lineage>
        <taxon>Eukaryota</taxon>
        <taxon>Fungi</taxon>
        <taxon>Dikarya</taxon>
        <taxon>Ascomycota</taxon>
        <taxon>Pezizomycotina</taxon>
        <taxon>Sordariomycetes</taxon>
        <taxon>Xylariomycetidae</taxon>
        <taxon>Amphisphaeriales</taxon>
        <taxon>Apiosporaceae</taxon>
        <taxon>Apiospora</taxon>
    </lineage>
</organism>
<dbReference type="GeneID" id="92078247"/>
<dbReference type="Proteomes" id="UP001391051">
    <property type="component" value="Unassembled WGS sequence"/>
</dbReference>
<dbReference type="EMBL" id="JAQQWE010000006">
    <property type="protein sequence ID" value="KAK7948077.1"/>
    <property type="molecule type" value="Genomic_DNA"/>
</dbReference>
<evidence type="ECO:0000256" key="1">
    <source>
        <dbReference type="SAM" id="MobiDB-lite"/>
    </source>
</evidence>
<feature type="compositionally biased region" description="Polar residues" evidence="1">
    <location>
        <begin position="17"/>
        <end position="27"/>
    </location>
</feature>
<evidence type="ECO:0000313" key="2">
    <source>
        <dbReference type="EMBL" id="KAK7948077.1"/>
    </source>
</evidence>